<dbReference type="RefSeq" id="WP_394164486.1">
    <property type="nucleotide sequence ID" value="NZ_JBHGCJ010000017.1"/>
</dbReference>
<reference evidence="1 2" key="1">
    <citation type="submission" date="2024-09" db="EMBL/GenBank/DDBJ databases">
        <authorList>
            <consortium name="All-Russian atlas of soil microorganisms"/>
            <consortium name="as a basis for the search for new antimicrobial producers and enzymes with unique properties"/>
            <person name="Sokolova E.A."/>
            <person name="Voronina E.N."/>
        </authorList>
    </citation>
    <scope>NUCLEOTIDE SEQUENCE [LARGE SCALE GENOMIC DNA]</scope>
    <source>
        <strain evidence="1 2">AF-22b-331.1</strain>
    </source>
</reference>
<sequence length="158" mass="17845">MYRLTADQDVIECVGTGTMIPRGHYLWAGYEDFLAGGNTPEPLPPPYELYTPAHFKAIRDAAWRWMTAEVVERRYDSIETCCSYYNSSVPRYRAEGRAMVAWRDDVNLALEELVVTLPAGIETFADVRPLLPQPDAYPWPEAVNLPLDLMPAVPLPEA</sequence>
<evidence type="ECO:0000313" key="1">
    <source>
        <dbReference type="EMBL" id="MFG6111116.1"/>
    </source>
</evidence>
<accession>A0ABW7D2U8</accession>
<keyword evidence="2" id="KW-1185">Reference proteome</keyword>
<evidence type="ECO:0000313" key="2">
    <source>
        <dbReference type="Proteomes" id="UP001605261"/>
    </source>
</evidence>
<dbReference type="Proteomes" id="UP001605261">
    <property type="component" value="Unassembled WGS sequence"/>
</dbReference>
<proteinExistence type="predicted"/>
<gene>
    <name evidence="1" type="ORF">ACEU0G_001005</name>
</gene>
<name>A0ABW7D2U8_9GAMM</name>
<comment type="caution">
    <text evidence="1">The sequence shown here is derived from an EMBL/GenBank/DDBJ whole genome shotgun (WGS) entry which is preliminary data.</text>
</comment>
<dbReference type="EMBL" id="JBHGCJ010000017">
    <property type="protein sequence ID" value="MFG6111116.1"/>
    <property type="molecule type" value="Genomic_DNA"/>
</dbReference>
<organism evidence="1 2">
    <name type="scientific">Stenotrophomonas nematodicola</name>
    <dbReference type="NCBI Taxonomy" id="2656746"/>
    <lineage>
        <taxon>Bacteria</taxon>
        <taxon>Pseudomonadati</taxon>
        <taxon>Pseudomonadota</taxon>
        <taxon>Gammaproteobacteria</taxon>
        <taxon>Lysobacterales</taxon>
        <taxon>Lysobacteraceae</taxon>
        <taxon>Stenotrophomonas</taxon>
    </lineage>
</organism>
<protein>
    <submittedName>
        <fullName evidence="1">Uncharacterized protein</fullName>
    </submittedName>
</protein>